<feature type="region of interest" description="Disordered" evidence="8">
    <location>
        <begin position="1354"/>
        <end position="1420"/>
    </location>
</feature>
<evidence type="ECO:0000256" key="5">
    <source>
        <dbReference type="ARBA" id="ARBA00022692"/>
    </source>
</evidence>
<evidence type="ECO:0000256" key="2">
    <source>
        <dbReference type="ARBA" id="ARBA00008335"/>
    </source>
</evidence>
<dbReference type="InterPro" id="IPR004813">
    <property type="entry name" value="OPT"/>
</dbReference>
<feature type="transmembrane region" description="Helical" evidence="9">
    <location>
        <begin position="428"/>
        <end position="450"/>
    </location>
</feature>
<dbReference type="EMBL" id="LN483273">
    <property type="protein sequence ID" value="CDZ98057.1"/>
    <property type="molecule type" value="Genomic_DNA"/>
</dbReference>
<feature type="transmembrane region" description="Helical" evidence="9">
    <location>
        <begin position="95"/>
        <end position="117"/>
    </location>
</feature>
<feature type="transmembrane region" description="Helical" evidence="9">
    <location>
        <begin position="295"/>
        <end position="322"/>
    </location>
</feature>
<keyword evidence="4" id="KW-0813">Transport</keyword>
<accession>A0A0F7SM67</accession>
<feature type="compositionally biased region" description="Low complexity" evidence="8">
    <location>
        <begin position="1355"/>
        <end position="1366"/>
    </location>
</feature>
<dbReference type="GO" id="GO:0012505">
    <property type="term" value="C:endomembrane system"/>
    <property type="evidence" value="ECO:0007669"/>
    <property type="project" value="UniProtKB-SubCell"/>
</dbReference>
<name>A0A0F7SM67_PHARH</name>
<dbReference type="CDD" id="cd17502">
    <property type="entry name" value="MFS_Azr1_MDR_like"/>
    <property type="match status" value="1"/>
</dbReference>
<feature type="transmembrane region" description="Helical" evidence="9">
    <location>
        <begin position="897"/>
        <end position="917"/>
    </location>
</feature>
<feature type="region of interest" description="Disordered" evidence="8">
    <location>
        <begin position="396"/>
        <end position="420"/>
    </location>
</feature>
<feature type="transmembrane region" description="Helical" evidence="9">
    <location>
        <begin position="1124"/>
        <end position="1143"/>
    </location>
</feature>
<feature type="transmembrane region" description="Helical" evidence="9">
    <location>
        <begin position="1049"/>
        <end position="1071"/>
    </location>
</feature>
<sequence length="1420" mass="152233">MPGPVSLSPERDRAFLANSIDRSHQEPIEGDFTIRAVSVGLLVGSVVALSNLYFGLQTGWISMMSLQSALLGFGIFKILPSFLPFKKPFTMQENVVMQTTAVATGTLPLAAGLVGIIPALEMLEESIDGQGPVIFTFWQLIAWSLAVAFFGVFLAAPLRKQVIVKEKLAFPSGTATAQLIAVLHDQPPPSEPSGGLRNRYKSVRTQDYTSDISPSISRSPSPELPDLEEGLDEQVEAIGTTAWRLLASSFASSAGLTFLSILFPVVYSIPVFDIFPGHLAANHLWTFSPSLSYVGQGIIMGFPTTLAMNLGMITGWGILGPLSARMGWAPGDVGSSKDGARGWILWVALAIMISESMISLIPIVIATIRPYISYRKQRSSSSVFTRVPASDRGEAYVDPHMFDDDEEGGEGSDTNNEEYETEDRLVPLNWVVIGLMGSAFLGVVLIRALFGPDGIKPWATALGFVLACLLSLLGVRALGETDLNPVSGIGKISQLLFAVLQPHNVVANIVAGAVAEAGAQQAGDLMQDLKTGALLRASPRSQFYGQLVGSLASVFVSTAAFKMYKSVYVIPGPAFPAPTAGVWLNLARLLNDGHLPPYAPTFMIAFGLLFALTSIIKTLGPTLFPDARRLNRLGAILPSGVAFAIGFLNTPSFSLARFVGGILALYWSSRPGARADGSTKGGGQGAGARGKVPLAAIVIASGFVLGEGLMSIVGLGMKSAGVGVTSSTSSSVEKPPKELLPPPPVRSSVDLTDRRLLAKLENVGRPDSTVSDPQTDRTENGEDLVGGHTPLGMEGEKDGHLAGRTEGGEEDERKKGDLTDQTNLLPFRQVILVFFGLSIALFCTLVDQTIVSTALPEIGAVFQDSEKSGWVATSYLLTSTAFQPLYGRFSDIFGRKIMLIIALTIFFIGSLACALSKTMIQLIVFRALSGMGGGAIITLAMIIVSDIVSLKDRGKFSGITGSVVVLSNCIGPLIGGVFTERLTWRWCFWINIPLTAISVIVVIFVLPLKRVQGSWKEKIGRIDYAGAGLTLAGTTVFLLPISWGGTEHAWNSAAVIAPLVIGILLFLLFFWMETRVALPIIPMRIFRNITVAGIMSSTFLTGCIFYAQLYYLPQYFQVVLDASAIRSGILLFPLVFPQVFFSFSSGYLVSKTGEYRINLCLGFFVWTIGLGLISTLDENTSLGKIIGYQILCGAGAGQTFQTGLIAVQAAVSRSEMAVVTATRNFVRLLGGTIALAVCQALLNNAVRNSLTGSSLISSSEISTITSNPTKINDLDLSPEQVAFALKAYVQGLRHIWYFCIPCAGLSFFLVVFCVKHHSLTRADDVERKQEGHAWMANKNMTKDQRQALNLEKGILSTPPSRPLSPSNGKPSGVLVDSSDPSARLEDSTKDDERRMEDDIASRLEGELVDGQGANRTTPTK</sequence>
<feature type="transmembrane region" description="Helical" evidence="9">
    <location>
        <begin position="457"/>
        <end position="478"/>
    </location>
</feature>
<dbReference type="InterPro" id="IPR020846">
    <property type="entry name" value="MFS_dom"/>
</dbReference>
<feature type="transmembrane region" description="Helical" evidence="9">
    <location>
        <begin position="568"/>
        <end position="586"/>
    </location>
</feature>
<feature type="compositionally biased region" description="Basic and acidic residues" evidence="8">
    <location>
        <begin position="794"/>
        <end position="817"/>
    </location>
</feature>
<evidence type="ECO:0000256" key="1">
    <source>
        <dbReference type="ARBA" id="ARBA00004127"/>
    </source>
</evidence>
<feature type="transmembrane region" description="Helical" evidence="9">
    <location>
        <begin position="694"/>
        <end position="717"/>
    </location>
</feature>
<evidence type="ECO:0000313" key="11">
    <source>
        <dbReference type="EMBL" id="CDZ98057.1"/>
    </source>
</evidence>
<dbReference type="Gene3D" id="1.20.1720.10">
    <property type="entry name" value="Multidrug resistance protein D"/>
    <property type="match status" value="1"/>
</dbReference>
<dbReference type="GO" id="GO:0005886">
    <property type="term" value="C:plasma membrane"/>
    <property type="evidence" value="ECO:0007669"/>
    <property type="project" value="TreeGrafter"/>
</dbReference>
<comment type="similarity">
    <text evidence="2">Belongs to the major facilitator superfamily.</text>
</comment>
<dbReference type="InterPro" id="IPR011701">
    <property type="entry name" value="MFS"/>
</dbReference>
<feature type="compositionally biased region" description="Acidic residues" evidence="8">
    <location>
        <begin position="403"/>
        <end position="420"/>
    </location>
</feature>
<dbReference type="GO" id="GO:0035673">
    <property type="term" value="F:oligopeptide transmembrane transporter activity"/>
    <property type="evidence" value="ECO:0007669"/>
    <property type="project" value="InterPro"/>
</dbReference>
<keyword evidence="6 9" id="KW-1133">Transmembrane helix</keyword>
<feature type="compositionally biased region" description="Low complexity" evidence="8">
    <location>
        <begin position="723"/>
        <end position="733"/>
    </location>
</feature>
<evidence type="ECO:0000259" key="10">
    <source>
        <dbReference type="PROSITE" id="PS50850"/>
    </source>
</evidence>
<feature type="domain" description="Major facilitator superfamily (MFS) profile" evidence="10">
    <location>
        <begin position="833"/>
        <end position="1318"/>
    </location>
</feature>
<keyword evidence="7 9" id="KW-0472">Membrane</keyword>
<feature type="transmembrane region" description="Helical" evidence="9">
    <location>
        <begin position="1091"/>
        <end position="1112"/>
    </location>
</feature>
<evidence type="ECO:0000256" key="3">
    <source>
        <dbReference type="ARBA" id="ARBA00008807"/>
    </source>
</evidence>
<feature type="transmembrane region" description="Helical" evidence="9">
    <location>
        <begin position="598"/>
        <end position="618"/>
    </location>
</feature>
<dbReference type="PANTHER" id="PTHR23501">
    <property type="entry name" value="MAJOR FACILITATOR SUPERFAMILY"/>
    <property type="match status" value="1"/>
</dbReference>
<feature type="region of interest" description="Disordered" evidence="8">
    <location>
        <begin position="762"/>
        <end position="817"/>
    </location>
</feature>
<feature type="transmembrane region" description="Helical" evidence="9">
    <location>
        <begin position="1224"/>
        <end position="1242"/>
    </location>
</feature>
<evidence type="ECO:0000256" key="7">
    <source>
        <dbReference type="ARBA" id="ARBA00023136"/>
    </source>
</evidence>
<keyword evidence="5 9" id="KW-0812">Transmembrane</keyword>
<feature type="region of interest" description="Disordered" evidence="8">
    <location>
        <begin position="208"/>
        <end position="227"/>
    </location>
</feature>
<feature type="region of interest" description="Disordered" evidence="8">
    <location>
        <begin position="723"/>
        <end position="746"/>
    </location>
</feature>
<feature type="compositionally biased region" description="Basic and acidic residues" evidence="8">
    <location>
        <begin position="1382"/>
        <end position="1405"/>
    </location>
</feature>
<feature type="transmembrane region" description="Helical" evidence="9">
    <location>
        <begin position="254"/>
        <end position="275"/>
    </location>
</feature>
<feature type="transmembrane region" description="Helical" evidence="9">
    <location>
        <begin position="827"/>
        <end position="846"/>
    </location>
</feature>
<feature type="transmembrane region" description="Helical" evidence="9">
    <location>
        <begin position="1295"/>
        <end position="1314"/>
    </location>
</feature>
<feature type="transmembrane region" description="Helical" evidence="9">
    <location>
        <begin position="343"/>
        <end position="368"/>
    </location>
</feature>
<feature type="transmembrane region" description="Helical" evidence="9">
    <location>
        <begin position="1155"/>
        <end position="1173"/>
    </location>
</feature>
<dbReference type="Gene3D" id="1.20.1250.20">
    <property type="entry name" value="MFS general substrate transporter like domains"/>
    <property type="match status" value="1"/>
</dbReference>
<feature type="compositionally biased region" description="Low complexity" evidence="8">
    <location>
        <begin position="210"/>
        <end position="221"/>
    </location>
</feature>
<reference evidence="11" key="1">
    <citation type="submission" date="2014-08" db="EMBL/GenBank/DDBJ databases">
        <authorList>
            <person name="Sharma Rahul"/>
            <person name="Thines Marco"/>
        </authorList>
    </citation>
    <scope>NUCLEOTIDE SEQUENCE</scope>
</reference>
<feature type="transmembrane region" description="Helical" evidence="9">
    <location>
        <begin position="956"/>
        <end position="976"/>
    </location>
</feature>
<dbReference type="Pfam" id="PF03169">
    <property type="entry name" value="OPT"/>
    <property type="match status" value="1"/>
</dbReference>
<dbReference type="SUPFAM" id="SSF103473">
    <property type="entry name" value="MFS general substrate transporter"/>
    <property type="match status" value="1"/>
</dbReference>
<dbReference type="InterPro" id="IPR036259">
    <property type="entry name" value="MFS_trans_sf"/>
</dbReference>
<feature type="transmembrane region" description="Helical" evidence="9">
    <location>
        <begin position="630"/>
        <end position="648"/>
    </location>
</feature>
<dbReference type="FunFam" id="1.20.1720.10:FF:000013">
    <property type="entry name" value="Related to multidrug resistance proteins"/>
    <property type="match status" value="1"/>
</dbReference>
<feature type="transmembrane region" description="Helical" evidence="9">
    <location>
        <begin position="32"/>
        <end position="54"/>
    </location>
</feature>
<evidence type="ECO:0000256" key="9">
    <source>
        <dbReference type="SAM" id="Phobius"/>
    </source>
</evidence>
<dbReference type="PROSITE" id="PS50850">
    <property type="entry name" value="MFS"/>
    <property type="match status" value="1"/>
</dbReference>
<comment type="similarity">
    <text evidence="3">Belongs to the oligopeptide OPT transporter family.</text>
</comment>
<feature type="transmembrane region" description="Helical" evidence="9">
    <location>
        <begin position="988"/>
        <end position="1008"/>
    </location>
</feature>
<feature type="transmembrane region" description="Helical" evidence="9">
    <location>
        <begin position="923"/>
        <end position="944"/>
    </location>
</feature>
<feature type="transmembrane region" description="Helical" evidence="9">
    <location>
        <begin position="1185"/>
        <end position="1212"/>
    </location>
</feature>
<protein>
    <submittedName>
        <fullName evidence="11">Tetracycline resistance protein TetB/drug resistance transporter</fullName>
    </submittedName>
</protein>
<dbReference type="Pfam" id="PF07690">
    <property type="entry name" value="MFS_1"/>
    <property type="match status" value="1"/>
</dbReference>
<comment type="subcellular location">
    <subcellularLocation>
        <location evidence="1">Endomembrane system</location>
        <topology evidence="1">Multi-pass membrane protein</topology>
    </subcellularLocation>
</comment>
<dbReference type="NCBIfam" id="TIGR00728">
    <property type="entry name" value="OPT_sfam"/>
    <property type="match status" value="1"/>
</dbReference>
<dbReference type="PANTHER" id="PTHR23501:SF189">
    <property type="entry name" value="DRUG TRANSPORTER, PUTATIVE (AFU_ORTHOLOGUE AFUA_4G03920)-RELATED"/>
    <property type="match status" value="1"/>
</dbReference>
<evidence type="ECO:0000256" key="8">
    <source>
        <dbReference type="SAM" id="MobiDB-lite"/>
    </source>
</evidence>
<evidence type="ECO:0000256" key="6">
    <source>
        <dbReference type="ARBA" id="ARBA00022989"/>
    </source>
</evidence>
<organism evidence="11">
    <name type="scientific">Phaffia rhodozyma</name>
    <name type="common">Yeast</name>
    <name type="synonym">Xanthophyllomyces dendrorhous</name>
    <dbReference type="NCBI Taxonomy" id="264483"/>
    <lineage>
        <taxon>Eukaryota</taxon>
        <taxon>Fungi</taxon>
        <taxon>Dikarya</taxon>
        <taxon>Basidiomycota</taxon>
        <taxon>Agaricomycotina</taxon>
        <taxon>Tremellomycetes</taxon>
        <taxon>Cystofilobasidiales</taxon>
        <taxon>Mrakiaceae</taxon>
        <taxon>Phaffia</taxon>
    </lineage>
</organism>
<feature type="transmembrane region" description="Helical" evidence="9">
    <location>
        <begin position="137"/>
        <end position="158"/>
    </location>
</feature>
<proteinExistence type="inferred from homology"/>
<evidence type="ECO:0000256" key="4">
    <source>
        <dbReference type="ARBA" id="ARBA00022448"/>
    </source>
</evidence>
<dbReference type="PRINTS" id="PR01036">
    <property type="entry name" value="TCRTETB"/>
</dbReference>